<dbReference type="InterPro" id="IPR036879">
    <property type="entry name" value="TF_MADSbox_sf"/>
</dbReference>
<evidence type="ECO:0000313" key="8">
    <source>
        <dbReference type="EMBL" id="RDY01941.1"/>
    </source>
</evidence>
<evidence type="ECO:0000256" key="5">
    <source>
        <dbReference type="ARBA" id="ARBA00023242"/>
    </source>
</evidence>
<dbReference type="AlphaFoldDB" id="A0A371HGL1"/>
<accession>A0A371HGL1</accession>
<organism evidence="8 9">
    <name type="scientific">Mucuna pruriens</name>
    <name type="common">Velvet bean</name>
    <name type="synonym">Dolichos pruriens</name>
    <dbReference type="NCBI Taxonomy" id="157652"/>
    <lineage>
        <taxon>Eukaryota</taxon>
        <taxon>Viridiplantae</taxon>
        <taxon>Streptophyta</taxon>
        <taxon>Embryophyta</taxon>
        <taxon>Tracheophyta</taxon>
        <taxon>Spermatophyta</taxon>
        <taxon>Magnoliopsida</taxon>
        <taxon>eudicotyledons</taxon>
        <taxon>Gunneridae</taxon>
        <taxon>Pentapetalae</taxon>
        <taxon>rosids</taxon>
        <taxon>fabids</taxon>
        <taxon>Fabales</taxon>
        <taxon>Fabaceae</taxon>
        <taxon>Papilionoideae</taxon>
        <taxon>50 kb inversion clade</taxon>
        <taxon>NPAAA clade</taxon>
        <taxon>indigoferoid/millettioid clade</taxon>
        <taxon>Phaseoleae</taxon>
        <taxon>Mucuna</taxon>
    </lineage>
</organism>
<dbReference type="InterPro" id="IPR050142">
    <property type="entry name" value="MADS-box/MEF2_TF"/>
</dbReference>
<reference evidence="8" key="1">
    <citation type="submission" date="2018-05" db="EMBL/GenBank/DDBJ databases">
        <title>Draft genome of Mucuna pruriens seed.</title>
        <authorList>
            <person name="Nnadi N.E."/>
            <person name="Vos R."/>
            <person name="Hasami M.H."/>
            <person name="Devisetty U.K."/>
            <person name="Aguiy J.C."/>
        </authorList>
    </citation>
    <scope>NUCLEOTIDE SEQUENCE [LARGE SCALE GENOMIC DNA]</scope>
    <source>
        <strain evidence="8">JCA_2017</strain>
    </source>
</reference>
<gene>
    <name evidence="8" type="primary">FLC</name>
    <name evidence="8" type="ORF">CR513_14664</name>
</gene>
<keyword evidence="5" id="KW-0539">Nucleus</keyword>
<dbReference type="GO" id="GO:0005634">
    <property type="term" value="C:nucleus"/>
    <property type="evidence" value="ECO:0007669"/>
    <property type="project" value="UniProtKB-SubCell"/>
</dbReference>
<feature type="non-terminal residue" evidence="8">
    <location>
        <position position="1"/>
    </location>
</feature>
<evidence type="ECO:0000256" key="2">
    <source>
        <dbReference type="ARBA" id="ARBA00023015"/>
    </source>
</evidence>
<evidence type="ECO:0000256" key="6">
    <source>
        <dbReference type="SAM" id="MobiDB-lite"/>
    </source>
</evidence>
<dbReference type="InterPro" id="IPR002100">
    <property type="entry name" value="TF_MADSbox"/>
</dbReference>
<dbReference type="Proteomes" id="UP000257109">
    <property type="component" value="Unassembled WGS sequence"/>
</dbReference>
<feature type="domain" description="MADS-box" evidence="7">
    <location>
        <begin position="46"/>
        <end position="106"/>
    </location>
</feature>
<evidence type="ECO:0000256" key="3">
    <source>
        <dbReference type="ARBA" id="ARBA00023125"/>
    </source>
</evidence>
<dbReference type="PANTHER" id="PTHR48019">
    <property type="entry name" value="SERUM RESPONSE FACTOR HOMOLOG"/>
    <property type="match status" value="1"/>
</dbReference>
<keyword evidence="9" id="KW-1185">Reference proteome</keyword>
<dbReference type="GO" id="GO:0046983">
    <property type="term" value="F:protein dimerization activity"/>
    <property type="evidence" value="ECO:0007669"/>
    <property type="project" value="InterPro"/>
</dbReference>
<dbReference type="PRINTS" id="PR00404">
    <property type="entry name" value="MADSDOMAIN"/>
</dbReference>
<keyword evidence="2" id="KW-0805">Transcription regulation</keyword>
<dbReference type="SMART" id="SM00432">
    <property type="entry name" value="MADS"/>
    <property type="match status" value="1"/>
</dbReference>
<evidence type="ECO:0000313" key="9">
    <source>
        <dbReference type="Proteomes" id="UP000257109"/>
    </source>
</evidence>
<proteinExistence type="predicted"/>
<evidence type="ECO:0000256" key="4">
    <source>
        <dbReference type="ARBA" id="ARBA00023163"/>
    </source>
</evidence>
<evidence type="ECO:0000256" key="1">
    <source>
        <dbReference type="ARBA" id="ARBA00004123"/>
    </source>
</evidence>
<dbReference type="PROSITE" id="PS50066">
    <property type="entry name" value="MADS_BOX_2"/>
    <property type="match status" value="1"/>
</dbReference>
<keyword evidence="4" id="KW-0804">Transcription</keyword>
<keyword evidence="3" id="KW-0238">DNA-binding</keyword>
<dbReference type="GO" id="GO:0003677">
    <property type="term" value="F:DNA binding"/>
    <property type="evidence" value="ECO:0007669"/>
    <property type="project" value="UniProtKB-KW"/>
</dbReference>
<dbReference type="EMBL" id="QJKJ01002642">
    <property type="protein sequence ID" value="RDY01941.1"/>
    <property type="molecule type" value="Genomic_DNA"/>
</dbReference>
<evidence type="ECO:0000259" key="7">
    <source>
        <dbReference type="PROSITE" id="PS50066"/>
    </source>
</evidence>
<comment type="subcellular location">
    <subcellularLocation>
        <location evidence="1">Nucleus</location>
    </subcellularLocation>
</comment>
<name>A0A371HGL1_MUCPR</name>
<dbReference type="Pfam" id="PF00319">
    <property type="entry name" value="SRF-TF"/>
    <property type="match status" value="1"/>
</dbReference>
<dbReference type="SUPFAM" id="SSF55455">
    <property type="entry name" value="SRF-like"/>
    <property type="match status" value="1"/>
</dbReference>
<dbReference type="Gene3D" id="3.40.1810.10">
    <property type="entry name" value="Transcription factor, MADS-box"/>
    <property type="match status" value="1"/>
</dbReference>
<dbReference type="OrthoDB" id="1898716at2759"/>
<feature type="region of interest" description="Disordered" evidence="6">
    <location>
        <begin position="1"/>
        <end position="35"/>
    </location>
</feature>
<protein>
    <submittedName>
        <fullName evidence="8">MADS-box protein FLOWERING LOCUS C</fullName>
    </submittedName>
</protein>
<sequence length="112" mass="12718">MKNRVIGHGFVAGKPVSEQSRKTVSLGGDRKERNRKVARALARRRMGRKKVEIKRIENKSTRQITFSKRRNGLMKKARKLSILSDANMALVVFSSTGKLFELSNGDRYTQIA</sequence>
<comment type="caution">
    <text evidence="8">The sequence shown here is derived from an EMBL/GenBank/DDBJ whole genome shotgun (WGS) entry which is preliminary data.</text>
</comment>